<protein>
    <submittedName>
        <fullName evidence="4">Cdc48-dependent protein degradation adaptor protein (Shp1)</fullName>
    </submittedName>
</protein>
<evidence type="ECO:0000259" key="3">
    <source>
        <dbReference type="PROSITE" id="PS51399"/>
    </source>
</evidence>
<dbReference type="Proteomes" id="UP000015441">
    <property type="component" value="Unassembled WGS sequence"/>
</dbReference>
<proteinExistence type="predicted"/>
<dbReference type="Pfam" id="PF14555">
    <property type="entry name" value="UBA_4"/>
    <property type="match status" value="1"/>
</dbReference>
<dbReference type="HOGENOM" id="CLU_029402_4_1_1"/>
<dbReference type="AlphaFoldDB" id="N1JJP3"/>
<dbReference type="PROSITE" id="PS50033">
    <property type="entry name" value="UBX"/>
    <property type="match status" value="1"/>
</dbReference>
<evidence type="ECO:0000313" key="5">
    <source>
        <dbReference type="Proteomes" id="UP000015441"/>
    </source>
</evidence>
<dbReference type="Pfam" id="PF08059">
    <property type="entry name" value="SEP"/>
    <property type="match status" value="1"/>
</dbReference>
<comment type="caution">
    <text evidence="4">The sequence shown here is derived from an EMBL/GenBank/DDBJ whole genome shotgun (WGS) entry which is preliminary data.</text>
</comment>
<dbReference type="STRING" id="546991.N1JJP3"/>
<dbReference type="InterPro" id="IPR001012">
    <property type="entry name" value="UBX_dom"/>
</dbReference>
<dbReference type="eggNOG" id="KOG2086">
    <property type="taxonomic scope" value="Eukaryota"/>
</dbReference>
<dbReference type="GO" id="GO:0043161">
    <property type="term" value="P:proteasome-mediated ubiquitin-dependent protein catabolic process"/>
    <property type="evidence" value="ECO:0007669"/>
    <property type="project" value="TreeGrafter"/>
</dbReference>
<dbReference type="InterPro" id="IPR029071">
    <property type="entry name" value="Ubiquitin-like_domsf"/>
</dbReference>
<evidence type="ECO:0000313" key="4">
    <source>
        <dbReference type="EMBL" id="CCU79213.1"/>
    </source>
</evidence>
<dbReference type="SMART" id="SM00553">
    <property type="entry name" value="SEP"/>
    <property type="match status" value="1"/>
</dbReference>
<dbReference type="EMBL" id="CAUH01004305">
    <property type="protein sequence ID" value="CCU79213.1"/>
    <property type="molecule type" value="Genomic_DNA"/>
</dbReference>
<dbReference type="FunCoup" id="N1JJP3">
    <property type="interactions" value="1011"/>
</dbReference>
<dbReference type="GO" id="GO:0000045">
    <property type="term" value="P:autophagosome assembly"/>
    <property type="evidence" value="ECO:0007669"/>
    <property type="project" value="TreeGrafter"/>
</dbReference>
<dbReference type="Gene3D" id="3.30.420.210">
    <property type="entry name" value="SEP domain"/>
    <property type="match status" value="1"/>
</dbReference>
<dbReference type="GO" id="GO:0043130">
    <property type="term" value="F:ubiquitin binding"/>
    <property type="evidence" value="ECO:0007669"/>
    <property type="project" value="TreeGrafter"/>
</dbReference>
<dbReference type="SUPFAM" id="SSF46934">
    <property type="entry name" value="UBA-like"/>
    <property type="match status" value="1"/>
</dbReference>
<dbReference type="InterPro" id="IPR036241">
    <property type="entry name" value="NSFL1C_SEP_dom_sf"/>
</dbReference>
<feature type="domain" description="SEP" evidence="3">
    <location>
        <begin position="218"/>
        <end position="283"/>
    </location>
</feature>
<feature type="region of interest" description="Disordered" evidence="1">
    <location>
        <begin position="173"/>
        <end position="205"/>
    </location>
</feature>
<dbReference type="GO" id="GO:0031468">
    <property type="term" value="P:nuclear membrane reassembly"/>
    <property type="evidence" value="ECO:0007669"/>
    <property type="project" value="TreeGrafter"/>
</dbReference>
<dbReference type="SUPFAM" id="SSF102848">
    <property type="entry name" value="NSFL1 (p97 ATPase) cofactor p47, SEP domain"/>
    <property type="match status" value="1"/>
</dbReference>
<dbReference type="SUPFAM" id="SSF54236">
    <property type="entry name" value="Ubiquitin-like"/>
    <property type="match status" value="1"/>
</dbReference>
<dbReference type="GO" id="GO:0005634">
    <property type="term" value="C:nucleus"/>
    <property type="evidence" value="ECO:0007669"/>
    <property type="project" value="TreeGrafter"/>
</dbReference>
<dbReference type="GO" id="GO:0005829">
    <property type="term" value="C:cytosol"/>
    <property type="evidence" value="ECO:0007669"/>
    <property type="project" value="TreeGrafter"/>
</dbReference>
<dbReference type="InterPro" id="IPR012989">
    <property type="entry name" value="SEP_domain"/>
</dbReference>
<dbReference type="PANTHER" id="PTHR23333:SF20">
    <property type="entry name" value="NSFL1 COFACTOR P47"/>
    <property type="match status" value="1"/>
</dbReference>
<feature type="region of interest" description="Disordered" evidence="1">
    <location>
        <begin position="46"/>
        <end position="157"/>
    </location>
</feature>
<dbReference type="Pfam" id="PF00789">
    <property type="entry name" value="UBX"/>
    <property type="match status" value="1"/>
</dbReference>
<reference evidence="4 5" key="1">
    <citation type="journal article" date="2010" name="Science">
        <title>Genome expansion and gene loss in powdery mildew fungi reveal tradeoffs in extreme parasitism.</title>
        <authorList>
            <person name="Spanu P.D."/>
            <person name="Abbott J.C."/>
            <person name="Amselem J."/>
            <person name="Burgis T.A."/>
            <person name="Soanes D.M."/>
            <person name="Stueber K."/>
            <person name="Ver Loren van Themaat E."/>
            <person name="Brown J.K.M."/>
            <person name="Butcher S.A."/>
            <person name="Gurr S.J."/>
            <person name="Lebrun M.-H."/>
            <person name="Ridout C.J."/>
            <person name="Schulze-Lefert P."/>
            <person name="Talbot N.J."/>
            <person name="Ahmadinejad N."/>
            <person name="Ametz C."/>
            <person name="Barton G.R."/>
            <person name="Benjdia M."/>
            <person name="Bidzinski P."/>
            <person name="Bindschedler L.V."/>
            <person name="Both M."/>
            <person name="Brewer M.T."/>
            <person name="Cadle-Davidson L."/>
            <person name="Cadle-Davidson M.M."/>
            <person name="Collemare J."/>
            <person name="Cramer R."/>
            <person name="Frenkel O."/>
            <person name="Godfrey D."/>
            <person name="Harriman J."/>
            <person name="Hoede C."/>
            <person name="King B.C."/>
            <person name="Klages S."/>
            <person name="Kleemann J."/>
            <person name="Knoll D."/>
            <person name="Koti P.S."/>
            <person name="Kreplak J."/>
            <person name="Lopez-Ruiz F.J."/>
            <person name="Lu X."/>
            <person name="Maekawa T."/>
            <person name="Mahanil S."/>
            <person name="Micali C."/>
            <person name="Milgroom M.G."/>
            <person name="Montana G."/>
            <person name="Noir S."/>
            <person name="O'Connell R.J."/>
            <person name="Oberhaensli S."/>
            <person name="Parlange F."/>
            <person name="Pedersen C."/>
            <person name="Quesneville H."/>
            <person name="Reinhardt R."/>
            <person name="Rott M."/>
            <person name="Sacristan S."/>
            <person name="Schmidt S.M."/>
            <person name="Schoen M."/>
            <person name="Skamnioti P."/>
            <person name="Sommer H."/>
            <person name="Stephens A."/>
            <person name="Takahara H."/>
            <person name="Thordal-Christensen H."/>
            <person name="Vigouroux M."/>
            <person name="Wessling R."/>
            <person name="Wicker T."/>
            <person name="Panstruga R."/>
        </authorList>
    </citation>
    <scope>NUCLEOTIDE SEQUENCE [LARGE SCALE GENOMIC DNA]</scope>
    <source>
        <strain evidence="4">DH14</strain>
    </source>
</reference>
<dbReference type="FunFam" id="3.30.420.210:FF:000002">
    <property type="entry name" value="UBX domain-containing protein 1"/>
    <property type="match status" value="1"/>
</dbReference>
<dbReference type="InParanoid" id="N1JJP3"/>
<accession>N1JJP3</accession>
<feature type="compositionally biased region" description="Low complexity" evidence="1">
    <location>
        <begin position="173"/>
        <end position="184"/>
    </location>
</feature>
<evidence type="ECO:0000256" key="1">
    <source>
        <dbReference type="SAM" id="MobiDB-lite"/>
    </source>
</evidence>
<dbReference type="PROSITE" id="PS51399">
    <property type="entry name" value="SEP"/>
    <property type="match status" value="1"/>
</dbReference>
<organism evidence="4 5">
    <name type="scientific">Blumeria graminis f. sp. hordei (strain DH14)</name>
    <name type="common">Barley powdery mildew</name>
    <name type="synonym">Oidium monilioides f. sp. hordei</name>
    <dbReference type="NCBI Taxonomy" id="546991"/>
    <lineage>
        <taxon>Eukaryota</taxon>
        <taxon>Fungi</taxon>
        <taxon>Dikarya</taxon>
        <taxon>Ascomycota</taxon>
        <taxon>Pezizomycotina</taxon>
        <taxon>Leotiomycetes</taxon>
        <taxon>Erysiphales</taxon>
        <taxon>Erysiphaceae</taxon>
        <taxon>Blumeria</taxon>
        <taxon>Blumeria hordei</taxon>
    </lineage>
</organism>
<dbReference type="Gene3D" id="1.10.8.10">
    <property type="entry name" value="DNA helicase RuvA subunit, C-terminal domain"/>
    <property type="match status" value="1"/>
</dbReference>
<evidence type="ECO:0000259" key="2">
    <source>
        <dbReference type="PROSITE" id="PS50033"/>
    </source>
</evidence>
<gene>
    <name evidence="4" type="ORF">BGHDH14_bgh00337</name>
</gene>
<dbReference type="InterPro" id="IPR009060">
    <property type="entry name" value="UBA-like_sf"/>
</dbReference>
<feature type="compositionally biased region" description="Basic and acidic residues" evidence="1">
    <location>
        <begin position="56"/>
        <end position="69"/>
    </location>
</feature>
<name>N1JJP3_BLUG1</name>
<dbReference type="GO" id="GO:0061025">
    <property type="term" value="P:membrane fusion"/>
    <property type="evidence" value="ECO:0007669"/>
    <property type="project" value="TreeGrafter"/>
</dbReference>
<keyword evidence="5" id="KW-1185">Reference proteome</keyword>
<dbReference type="Gene3D" id="3.10.20.90">
    <property type="entry name" value="Phosphatidylinositol 3-kinase Catalytic Subunit, Chain A, domain 1"/>
    <property type="match status" value="1"/>
</dbReference>
<sequence>MSDSGRDSLVQQFIELTNATSSEATRYLTASEWDLGTAATEYFTELEESEDMTPLQHDHQESNSEKMPEHYNGPRTLDGKPAPPRESTVNSYRKLAAPTKKKGIIATLGSLNSRTSSGQGSSQDDDDDHEPGKKPRDLFTGGEKSGLAVHDPTDMNHPKEVVRDILRNAKVNAAKSKSENSNSVISRFRGSGQTVGGEDAPSRTVLNPETQVSEPARAQTKILHLWEDGFSIEDGPLHRFDDPENAVNLQMIRQGRAPLNLMDVRPGQTIDVQLTKHEGNYQKPPKVYKPFSGTGNRLGSPTPTMSTQIEVPSVSSVAPTPSVELDPSQPTLNLRVQLADGSRLTAVFNPSHTIGHVHEFVDRASPASRNRPWILATTFPNKNHTDRSLTLDLIPELRRGGTAIQKIV</sequence>
<dbReference type="PANTHER" id="PTHR23333">
    <property type="entry name" value="UBX DOMAIN CONTAINING PROTEIN"/>
    <property type="match status" value="1"/>
</dbReference>
<dbReference type="OrthoDB" id="25887at2759"/>
<dbReference type="GO" id="GO:0007030">
    <property type="term" value="P:Golgi organization"/>
    <property type="evidence" value="ECO:0007669"/>
    <property type="project" value="TreeGrafter"/>
</dbReference>
<dbReference type="CDD" id="cd14273">
    <property type="entry name" value="UBA_TAP-C_like"/>
    <property type="match status" value="1"/>
</dbReference>
<feature type="domain" description="UBX" evidence="2">
    <location>
        <begin position="327"/>
        <end position="408"/>
    </location>
</feature>